<gene>
    <name evidence="2" type="ORF">METZ01_LOCUS487258</name>
</gene>
<protein>
    <recommendedName>
        <fullName evidence="1">SecA Wing/Scaffold domain-containing protein</fullName>
    </recommendedName>
</protein>
<dbReference type="SUPFAM" id="SSF81886">
    <property type="entry name" value="Helical scaffold and wing domains of SecA"/>
    <property type="match status" value="1"/>
</dbReference>
<dbReference type="GO" id="GO:0016020">
    <property type="term" value="C:membrane"/>
    <property type="evidence" value="ECO:0007669"/>
    <property type="project" value="InterPro"/>
</dbReference>
<evidence type="ECO:0000313" key="2">
    <source>
        <dbReference type="EMBL" id="SVE34404.1"/>
    </source>
</evidence>
<dbReference type="GO" id="GO:0017038">
    <property type="term" value="P:protein import"/>
    <property type="evidence" value="ECO:0007669"/>
    <property type="project" value="InterPro"/>
</dbReference>
<dbReference type="InterPro" id="IPR011116">
    <property type="entry name" value="SecA_Wing/Scaffold"/>
</dbReference>
<name>A0A383CQM1_9ZZZZ</name>
<dbReference type="InterPro" id="IPR036266">
    <property type="entry name" value="SecA_Wing/Scaffold_sf"/>
</dbReference>
<feature type="non-terminal residue" evidence="2">
    <location>
        <position position="239"/>
    </location>
</feature>
<organism evidence="2">
    <name type="scientific">marine metagenome</name>
    <dbReference type="NCBI Taxonomy" id="408172"/>
    <lineage>
        <taxon>unclassified sequences</taxon>
        <taxon>metagenomes</taxon>
        <taxon>ecological metagenomes</taxon>
    </lineage>
</organism>
<sequence>LSLEDKALSGFTNIWALNECKTRPNSEGGNYYEHPNISHNLNRFQSIQEQEHISQQNRILDYSKVTDHLTARYYRTRNRFVATDNLSDHVIESIRRISKRMVTNHMPVSKISEYKFNFYSMIEEVKLDYGIDCSELFGLGIDTVTQELERLLVNTYNTHRSAFGLNINDVERRFLLETTDHFWSSYLGESQDKILSSQVYSLGHHTAINNFMIDRSYAFDKLIQDATDSFFTAFLKLDP</sequence>
<proteinExistence type="predicted"/>
<dbReference type="EMBL" id="UINC01210776">
    <property type="protein sequence ID" value="SVE34404.1"/>
    <property type="molecule type" value="Genomic_DNA"/>
</dbReference>
<reference evidence="2" key="1">
    <citation type="submission" date="2018-05" db="EMBL/GenBank/DDBJ databases">
        <authorList>
            <person name="Lanie J.A."/>
            <person name="Ng W.-L."/>
            <person name="Kazmierczak K.M."/>
            <person name="Andrzejewski T.M."/>
            <person name="Davidsen T.M."/>
            <person name="Wayne K.J."/>
            <person name="Tettelin H."/>
            <person name="Glass J.I."/>
            <person name="Rusch D."/>
            <person name="Podicherti R."/>
            <person name="Tsui H.-C.T."/>
            <person name="Winkler M.E."/>
        </authorList>
    </citation>
    <scope>NUCLEOTIDE SEQUENCE</scope>
</reference>
<feature type="non-terminal residue" evidence="2">
    <location>
        <position position="1"/>
    </location>
</feature>
<dbReference type="Gene3D" id="1.10.3060.10">
    <property type="entry name" value="Helical scaffold and wing domains of SecA"/>
    <property type="match status" value="1"/>
</dbReference>
<dbReference type="AlphaFoldDB" id="A0A383CQM1"/>
<accession>A0A383CQM1</accession>
<feature type="domain" description="SecA Wing/Scaffold" evidence="1">
    <location>
        <begin position="33"/>
        <end position="236"/>
    </location>
</feature>
<dbReference type="Pfam" id="PF07516">
    <property type="entry name" value="SecA_SW"/>
    <property type="match status" value="1"/>
</dbReference>
<evidence type="ECO:0000259" key="1">
    <source>
        <dbReference type="Pfam" id="PF07516"/>
    </source>
</evidence>